<sequence>MAAGEHTIKLASASDFCSFYDEGEVQWPRPYRCYTKHSELNAEVARISNTAELKSADGKLVATQCQPPAIRKAGFVRIRIGSRPQRRSAYYPFLGTFIRYLDVLGHLRRLSGHAGHELAEYAKKTLPSRLRQSLKNALSSDNFTFQSVSDALKEGIEAFDNSIREGLLSVLPKNFEEMADEKLKRLVNDQESGGKIHQAAIRCMRGSTVIVALIDPARENIWTANLGDCQAIFAEADADAALGDFKATLMSCPHNAQVKSEIQRIQSEHPNEPEALIRGRVLGALAVTRAIGDHTFKLPAVYTHKIFLNVSPGYRVPARIVEFIKRSLTPPYVSATPEIEHRMLKRKDGSVKRKYTLVLCSDGLTDLYLERDWRLETVARQIARVCMNESIQNGGDVWEGLGGNLALCISKDALGSDLNKQSLKLTIDLNFKYIDDTTVIVLSWAL</sequence>
<reference evidence="2 3" key="1">
    <citation type="submission" date="2019-02" db="EMBL/GenBank/DDBJ databases">
        <title>Genome sequencing of the rare red list fungi Phellinidium pouzarii.</title>
        <authorList>
            <person name="Buettner E."/>
            <person name="Kellner H."/>
        </authorList>
    </citation>
    <scope>NUCLEOTIDE SEQUENCE [LARGE SCALE GENOMIC DNA]</scope>
    <source>
        <strain evidence="2 3">DSM 108285</strain>
    </source>
</reference>
<dbReference type="PANTHER" id="PTHR13832:SF792">
    <property type="entry name" value="GM14286P"/>
    <property type="match status" value="1"/>
</dbReference>
<gene>
    <name evidence="2" type="ORF">EW145_g974</name>
</gene>
<organism evidence="2 3">
    <name type="scientific">Phellinidium pouzarii</name>
    <dbReference type="NCBI Taxonomy" id="167371"/>
    <lineage>
        <taxon>Eukaryota</taxon>
        <taxon>Fungi</taxon>
        <taxon>Dikarya</taxon>
        <taxon>Basidiomycota</taxon>
        <taxon>Agaricomycotina</taxon>
        <taxon>Agaricomycetes</taxon>
        <taxon>Hymenochaetales</taxon>
        <taxon>Hymenochaetaceae</taxon>
        <taxon>Phellinidium</taxon>
    </lineage>
</organism>
<dbReference type="Proteomes" id="UP000308199">
    <property type="component" value="Unassembled WGS sequence"/>
</dbReference>
<evidence type="ECO:0000313" key="2">
    <source>
        <dbReference type="EMBL" id="THH10971.1"/>
    </source>
</evidence>
<dbReference type="PROSITE" id="PS51746">
    <property type="entry name" value="PPM_2"/>
    <property type="match status" value="1"/>
</dbReference>
<dbReference type="SMART" id="SM00332">
    <property type="entry name" value="PP2Cc"/>
    <property type="match status" value="1"/>
</dbReference>
<dbReference type="InterPro" id="IPR036457">
    <property type="entry name" value="PPM-type-like_dom_sf"/>
</dbReference>
<dbReference type="CDD" id="cd00143">
    <property type="entry name" value="PP2Cc"/>
    <property type="match status" value="1"/>
</dbReference>
<keyword evidence="3" id="KW-1185">Reference proteome</keyword>
<dbReference type="Pfam" id="PF00481">
    <property type="entry name" value="PP2C"/>
    <property type="match status" value="1"/>
</dbReference>
<dbReference type="SUPFAM" id="SSF81606">
    <property type="entry name" value="PP2C-like"/>
    <property type="match status" value="1"/>
</dbReference>
<feature type="domain" description="PPM-type phosphatase" evidence="1">
    <location>
        <begin position="97"/>
        <end position="444"/>
    </location>
</feature>
<dbReference type="GO" id="GO:0004741">
    <property type="term" value="F:[pyruvate dehydrogenase (acetyl-transferring)]-phosphatase activity"/>
    <property type="evidence" value="ECO:0007669"/>
    <property type="project" value="TreeGrafter"/>
</dbReference>
<proteinExistence type="predicted"/>
<dbReference type="InterPro" id="IPR015655">
    <property type="entry name" value="PP2C"/>
</dbReference>
<evidence type="ECO:0000313" key="3">
    <source>
        <dbReference type="Proteomes" id="UP000308199"/>
    </source>
</evidence>
<dbReference type="PANTHER" id="PTHR13832">
    <property type="entry name" value="PROTEIN PHOSPHATASE 2C"/>
    <property type="match status" value="1"/>
</dbReference>
<protein>
    <recommendedName>
        <fullName evidence="1">PPM-type phosphatase domain-containing protein</fullName>
    </recommendedName>
</protein>
<dbReference type="EMBL" id="SGPK01000023">
    <property type="protein sequence ID" value="THH10971.1"/>
    <property type="molecule type" value="Genomic_DNA"/>
</dbReference>
<comment type="caution">
    <text evidence="2">The sequence shown here is derived from an EMBL/GenBank/DDBJ whole genome shotgun (WGS) entry which is preliminary data.</text>
</comment>
<dbReference type="GO" id="GO:0005739">
    <property type="term" value="C:mitochondrion"/>
    <property type="evidence" value="ECO:0007669"/>
    <property type="project" value="TreeGrafter"/>
</dbReference>
<dbReference type="Gene3D" id="3.60.40.10">
    <property type="entry name" value="PPM-type phosphatase domain"/>
    <property type="match status" value="1"/>
</dbReference>
<evidence type="ECO:0000259" key="1">
    <source>
        <dbReference type="PROSITE" id="PS51746"/>
    </source>
</evidence>
<accession>A0A4S4LI60</accession>
<dbReference type="OrthoDB" id="19329at2759"/>
<dbReference type="InterPro" id="IPR001932">
    <property type="entry name" value="PPM-type_phosphatase-like_dom"/>
</dbReference>
<dbReference type="AlphaFoldDB" id="A0A4S4LI60"/>
<name>A0A4S4LI60_9AGAM</name>